<evidence type="ECO:0000256" key="1">
    <source>
        <dbReference type="SAM" id="SignalP"/>
    </source>
</evidence>
<dbReference type="Proteomes" id="UP000217289">
    <property type="component" value="Chromosome"/>
</dbReference>
<feature type="signal peptide" evidence="1">
    <location>
        <begin position="1"/>
        <end position="22"/>
    </location>
</feature>
<evidence type="ECO:0000313" key="2">
    <source>
        <dbReference type="EMBL" id="ATB29306.1"/>
    </source>
</evidence>
<dbReference type="KEGG" id="mbd:MEBOL_002755"/>
<gene>
    <name evidence="2" type="ORF">MEBOL_002755</name>
</gene>
<dbReference type="EMBL" id="CP022163">
    <property type="protein sequence ID" value="ATB29306.1"/>
    <property type="molecule type" value="Genomic_DNA"/>
</dbReference>
<name>A0A250IEC9_9BACT</name>
<dbReference type="AlphaFoldDB" id="A0A250IEC9"/>
<protein>
    <recommendedName>
        <fullName evidence="4">Lipoprotein</fullName>
    </recommendedName>
</protein>
<proteinExistence type="predicted"/>
<feature type="chain" id="PRO_5012603220" description="Lipoprotein" evidence="1">
    <location>
        <begin position="23"/>
        <end position="184"/>
    </location>
</feature>
<sequence length="184" mass="19983">MVRGWMLGLLLLVAVAGTPARAGFPPSVAGLTQRSVLAGADSLQLKLWAYLARGDIAGALVMYEAQTGQAPPAWLLELQSAYVVANQVAGRCQQVARTIHTAFDKLGRAPEYIAFKTNQQHPYMVFDLGNGKQASVTRNGYHVAVKLGDLIYDAYTGPLGMRLSDYLSRLHAKQGVIWEQVKTP</sequence>
<organism evidence="2 3">
    <name type="scientific">Melittangium boletus DSM 14713</name>
    <dbReference type="NCBI Taxonomy" id="1294270"/>
    <lineage>
        <taxon>Bacteria</taxon>
        <taxon>Pseudomonadati</taxon>
        <taxon>Myxococcota</taxon>
        <taxon>Myxococcia</taxon>
        <taxon>Myxococcales</taxon>
        <taxon>Cystobacterineae</taxon>
        <taxon>Archangiaceae</taxon>
        <taxon>Melittangium</taxon>
    </lineage>
</organism>
<accession>A0A250IEC9</accession>
<evidence type="ECO:0008006" key="4">
    <source>
        <dbReference type="Google" id="ProtNLM"/>
    </source>
</evidence>
<reference evidence="2 3" key="1">
    <citation type="submission" date="2017-06" db="EMBL/GenBank/DDBJ databases">
        <authorList>
            <person name="Kim H.J."/>
            <person name="Triplett B.A."/>
        </authorList>
    </citation>
    <scope>NUCLEOTIDE SEQUENCE [LARGE SCALE GENOMIC DNA]</scope>
    <source>
        <strain evidence="2 3">DSM 14713</strain>
    </source>
</reference>
<keyword evidence="3" id="KW-1185">Reference proteome</keyword>
<keyword evidence="1" id="KW-0732">Signal</keyword>
<evidence type="ECO:0000313" key="3">
    <source>
        <dbReference type="Proteomes" id="UP000217289"/>
    </source>
</evidence>